<evidence type="ECO:0000313" key="3">
    <source>
        <dbReference type="EMBL" id="KAA6357826.1"/>
    </source>
</evidence>
<accession>A0A5J4TH66</accession>
<evidence type="ECO:0000313" key="4">
    <source>
        <dbReference type="Proteomes" id="UP000324800"/>
    </source>
</evidence>
<comment type="caution">
    <text evidence="3">The sequence shown here is derived from an EMBL/GenBank/DDBJ whole genome shotgun (WGS) entry which is preliminary data.</text>
</comment>
<proteinExistence type="predicted"/>
<feature type="non-terminal residue" evidence="3">
    <location>
        <position position="105"/>
    </location>
</feature>
<evidence type="ECO:0000256" key="1">
    <source>
        <dbReference type="SAM" id="MobiDB-lite"/>
    </source>
</evidence>
<protein>
    <recommendedName>
        <fullName evidence="2">KilA-N domain-containing protein</fullName>
    </recommendedName>
</protein>
<evidence type="ECO:0000259" key="2">
    <source>
        <dbReference type="PROSITE" id="PS51301"/>
    </source>
</evidence>
<dbReference type="InterPro" id="IPR018004">
    <property type="entry name" value="KilA/APSES_HTH"/>
</dbReference>
<gene>
    <name evidence="3" type="ORF">EZS28_046647</name>
</gene>
<dbReference type="InterPro" id="IPR017880">
    <property type="entry name" value="KilA_N"/>
</dbReference>
<dbReference type="Pfam" id="PF04383">
    <property type="entry name" value="KilA-N"/>
    <property type="match status" value="1"/>
</dbReference>
<feature type="domain" description="KilA-N" evidence="2">
    <location>
        <begin position="1"/>
        <end position="43"/>
    </location>
</feature>
<dbReference type="PANTHER" id="PTHR48135">
    <property type="match status" value="1"/>
</dbReference>
<organism evidence="3 4">
    <name type="scientific">Streblomastix strix</name>
    <dbReference type="NCBI Taxonomy" id="222440"/>
    <lineage>
        <taxon>Eukaryota</taxon>
        <taxon>Metamonada</taxon>
        <taxon>Preaxostyla</taxon>
        <taxon>Oxymonadida</taxon>
        <taxon>Streblomastigidae</taxon>
        <taxon>Streblomastix</taxon>
    </lineage>
</organism>
<name>A0A5J4TH66_9EUKA</name>
<dbReference type="EMBL" id="SNRW01030789">
    <property type="protein sequence ID" value="KAA6357826.1"/>
    <property type="molecule type" value="Genomic_DNA"/>
</dbReference>
<feature type="region of interest" description="Disordered" evidence="1">
    <location>
        <begin position="80"/>
        <end position="105"/>
    </location>
</feature>
<dbReference type="PANTHER" id="PTHR48135:SF1">
    <property type="entry name" value="KILA-N DOMAIN-CONTAINING PROTEIN"/>
    <property type="match status" value="1"/>
</dbReference>
<dbReference type="Proteomes" id="UP000324800">
    <property type="component" value="Unassembled WGS sequence"/>
</dbReference>
<dbReference type="AlphaFoldDB" id="A0A5J4TH66"/>
<reference evidence="3 4" key="1">
    <citation type="submission" date="2019-03" db="EMBL/GenBank/DDBJ databases">
        <title>Single cell metagenomics reveals metabolic interactions within the superorganism composed of flagellate Streblomastix strix and complex community of Bacteroidetes bacteria on its surface.</title>
        <authorList>
            <person name="Treitli S.C."/>
            <person name="Kolisko M."/>
            <person name="Husnik F."/>
            <person name="Keeling P."/>
            <person name="Hampl V."/>
        </authorList>
    </citation>
    <scope>NUCLEOTIDE SEQUENCE [LARGE SCALE GENOMIC DNA]</scope>
    <source>
        <strain evidence="3">ST1C</strain>
    </source>
</reference>
<dbReference type="PROSITE" id="PS51301">
    <property type="entry name" value="KILA_N"/>
    <property type="match status" value="1"/>
</dbReference>
<sequence length="105" mass="12461">MKTIEKYGTEYRYIWIHSKLVNYFAIWASPKYASTVGEIMDKINERVIAEHNADPDTPIGTHVDNVSSEFMNYQQEKIDQLREEKNELRQENGELREQNNELHTE</sequence>